<keyword evidence="5" id="KW-1185">Reference proteome</keyword>
<dbReference type="PANTHER" id="PTHR48051">
    <property type="match status" value="1"/>
</dbReference>
<dbReference type="InterPro" id="IPR001611">
    <property type="entry name" value="Leu-rich_rpt"/>
</dbReference>
<keyword evidence="2" id="KW-0433">Leucine-rich repeat</keyword>
<dbReference type="SUPFAM" id="SSF52058">
    <property type="entry name" value="L domain-like"/>
    <property type="match status" value="1"/>
</dbReference>
<dbReference type="InterPro" id="IPR032675">
    <property type="entry name" value="LRR_dom_sf"/>
</dbReference>
<dbReference type="InterPro" id="IPR050216">
    <property type="entry name" value="LRR_domain-containing"/>
</dbReference>
<name>A0A699ZTW0_HAELA</name>
<organism evidence="4 5">
    <name type="scientific">Haematococcus lacustris</name>
    <name type="common">Green alga</name>
    <name type="synonym">Haematococcus pluvialis</name>
    <dbReference type="NCBI Taxonomy" id="44745"/>
    <lineage>
        <taxon>Eukaryota</taxon>
        <taxon>Viridiplantae</taxon>
        <taxon>Chlorophyta</taxon>
        <taxon>core chlorophytes</taxon>
        <taxon>Chlorophyceae</taxon>
        <taxon>CS clade</taxon>
        <taxon>Chlamydomonadales</taxon>
        <taxon>Haematococcaceae</taxon>
        <taxon>Haematococcus</taxon>
    </lineage>
</organism>
<protein>
    <submittedName>
        <fullName evidence="4">GTP-binding Ras family protein</fullName>
    </submittedName>
</protein>
<evidence type="ECO:0000256" key="2">
    <source>
        <dbReference type="ARBA" id="ARBA00022614"/>
    </source>
</evidence>
<dbReference type="InterPro" id="IPR003591">
    <property type="entry name" value="Leu-rich_rpt_typical-subtyp"/>
</dbReference>
<evidence type="ECO:0000256" key="1">
    <source>
        <dbReference type="ARBA" id="ARBA00004430"/>
    </source>
</evidence>
<comment type="subcellular location">
    <subcellularLocation>
        <location evidence="1">Cytoplasm</location>
        <location evidence="1">Cytoskeleton</location>
        <location evidence="1">Cilium axoneme</location>
    </subcellularLocation>
</comment>
<dbReference type="Proteomes" id="UP000485058">
    <property type="component" value="Unassembled WGS sequence"/>
</dbReference>
<evidence type="ECO:0000313" key="5">
    <source>
        <dbReference type="Proteomes" id="UP000485058"/>
    </source>
</evidence>
<dbReference type="PANTHER" id="PTHR48051:SF1">
    <property type="entry name" value="RAS SUPPRESSOR PROTEIN 1"/>
    <property type="match status" value="1"/>
</dbReference>
<dbReference type="Gene3D" id="3.80.10.10">
    <property type="entry name" value="Ribonuclease Inhibitor"/>
    <property type="match status" value="1"/>
</dbReference>
<gene>
    <name evidence="4" type="ORF">HaLaN_23839</name>
</gene>
<evidence type="ECO:0000256" key="3">
    <source>
        <dbReference type="ARBA" id="ARBA00022737"/>
    </source>
</evidence>
<dbReference type="SMART" id="SM00369">
    <property type="entry name" value="LRR_TYP"/>
    <property type="match status" value="3"/>
</dbReference>
<evidence type="ECO:0000313" key="4">
    <source>
        <dbReference type="EMBL" id="GFH25811.1"/>
    </source>
</evidence>
<accession>A0A699ZTW0</accession>
<dbReference type="EMBL" id="BLLF01002926">
    <property type="protein sequence ID" value="GFH25811.1"/>
    <property type="molecule type" value="Genomic_DNA"/>
</dbReference>
<proteinExistence type="predicted"/>
<feature type="non-terminal residue" evidence="4">
    <location>
        <position position="1"/>
    </location>
</feature>
<comment type="caution">
    <text evidence="4">The sequence shown here is derived from an EMBL/GenBank/DDBJ whole genome shotgun (WGS) entry which is preliminary data.</text>
</comment>
<dbReference type="GO" id="GO:0005930">
    <property type="term" value="C:axoneme"/>
    <property type="evidence" value="ECO:0007669"/>
    <property type="project" value="UniProtKB-SubCell"/>
</dbReference>
<keyword evidence="3" id="KW-0677">Repeat</keyword>
<dbReference type="AlphaFoldDB" id="A0A699ZTW0"/>
<sequence length="225" mass="23918">RGGQGGGRARQEGRQLGLACLMLSHCQVQSLSPAMLLALAPSLRCLQLPGNTELGQEPDALPPELARLSLLQHLDLSGCGLTTLAPPVAALPALKHLDLGYNSLSALPVEMACLPTLRRLDLNHNRFPALPSCVWAATQLQHLTVGPGIIAATRGFDQLHLLTPNLRRLQIKGGLYEPSAVSGLLQLASKVLQAGSPLQVEVVVVDTPPPPFWCSDIAGRRGVRQ</sequence>
<dbReference type="Pfam" id="PF13855">
    <property type="entry name" value="LRR_8"/>
    <property type="match status" value="1"/>
</dbReference>
<reference evidence="4 5" key="1">
    <citation type="submission" date="2020-02" db="EMBL/GenBank/DDBJ databases">
        <title>Draft genome sequence of Haematococcus lacustris strain NIES-144.</title>
        <authorList>
            <person name="Morimoto D."/>
            <person name="Nakagawa S."/>
            <person name="Yoshida T."/>
            <person name="Sawayama S."/>
        </authorList>
    </citation>
    <scope>NUCLEOTIDE SEQUENCE [LARGE SCALE GENOMIC DNA]</scope>
    <source>
        <strain evidence="4 5">NIES-144</strain>
    </source>
</reference>